<keyword evidence="3" id="KW-0676">Redox-active center</keyword>
<evidence type="ECO:0000313" key="6">
    <source>
        <dbReference type="Proteomes" id="UP000029981"/>
    </source>
</evidence>
<dbReference type="EMBL" id="CM002926">
    <property type="protein sequence ID" value="KGN52589.1"/>
    <property type="molecule type" value="Genomic_DNA"/>
</dbReference>
<dbReference type="Gramene" id="KGN52589">
    <property type="protein sequence ID" value="KGN52589"/>
    <property type="gene ID" value="Csa_5G645140"/>
</dbReference>
<evidence type="ECO:0000256" key="2">
    <source>
        <dbReference type="ARBA" id="ARBA00023157"/>
    </source>
</evidence>
<dbReference type="SUPFAM" id="SSF52833">
    <property type="entry name" value="Thioredoxin-like"/>
    <property type="match status" value="1"/>
</dbReference>
<evidence type="ECO:0000256" key="1">
    <source>
        <dbReference type="ARBA" id="ARBA00022982"/>
    </source>
</evidence>
<reference evidence="5 6" key="2">
    <citation type="journal article" date="2009" name="PLoS ONE">
        <title>An integrated genetic and cytogenetic map of the cucumber genome.</title>
        <authorList>
            <person name="Ren Y."/>
            <person name="Zhang Z."/>
            <person name="Liu J."/>
            <person name="Staub J.E."/>
            <person name="Han Y."/>
            <person name="Cheng Z."/>
            <person name="Li X."/>
            <person name="Lu J."/>
            <person name="Miao H."/>
            <person name="Kang H."/>
            <person name="Xie B."/>
            <person name="Gu X."/>
            <person name="Wang X."/>
            <person name="Du Y."/>
            <person name="Jin W."/>
            <person name="Huang S."/>
        </authorList>
    </citation>
    <scope>NUCLEOTIDE SEQUENCE [LARGE SCALE GENOMIC DNA]</scope>
    <source>
        <strain evidence="6">cv. 9930</strain>
    </source>
</reference>
<evidence type="ECO:0000259" key="4">
    <source>
        <dbReference type="PROSITE" id="PS51352"/>
    </source>
</evidence>
<dbReference type="InterPro" id="IPR050620">
    <property type="entry name" value="Thioredoxin_H-type-like"/>
</dbReference>
<dbReference type="PANTHER" id="PTHR10438:SF394">
    <property type="entry name" value="THIOREDOXIN-LIKE PROTEIN CXXS2-RELATED"/>
    <property type="match status" value="1"/>
</dbReference>
<dbReference type="PANTHER" id="PTHR10438">
    <property type="entry name" value="THIOREDOXIN"/>
    <property type="match status" value="1"/>
</dbReference>
<dbReference type="FunFam" id="3.40.30.10:FF:000245">
    <property type="entry name" value="Thioredoxin"/>
    <property type="match status" value="1"/>
</dbReference>
<evidence type="ECO:0000313" key="5">
    <source>
        <dbReference type="EMBL" id="KGN52589.1"/>
    </source>
</evidence>
<dbReference type="OMA" id="CTRIPCC"/>
<dbReference type="InterPro" id="IPR013766">
    <property type="entry name" value="Thioredoxin_domain"/>
</dbReference>
<dbReference type="eggNOG" id="KOG0907">
    <property type="taxonomic scope" value="Eukaryota"/>
</dbReference>
<reference evidence="5 6" key="3">
    <citation type="journal article" date="2010" name="BMC Genomics">
        <title>Transcriptome sequencing and comparative analysis of cucumber flowers with different sex types.</title>
        <authorList>
            <person name="Guo S."/>
            <person name="Zheng Y."/>
            <person name="Joung J.G."/>
            <person name="Liu S."/>
            <person name="Zhang Z."/>
            <person name="Crasta O.R."/>
            <person name="Sobral B.W."/>
            <person name="Xu Y."/>
            <person name="Huang S."/>
            <person name="Fei Z."/>
        </authorList>
    </citation>
    <scope>NUCLEOTIDE SEQUENCE [LARGE SCALE GENOMIC DNA]</scope>
    <source>
        <strain evidence="6">cv. 9930</strain>
    </source>
</reference>
<dbReference type="PROSITE" id="PS51352">
    <property type="entry name" value="THIOREDOXIN_2"/>
    <property type="match status" value="1"/>
</dbReference>
<dbReference type="OrthoDB" id="2121326at2759"/>
<evidence type="ECO:0000256" key="3">
    <source>
        <dbReference type="ARBA" id="ARBA00023284"/>
    </source>
</evidence>
<gene>
    <name evidence="5" type="ORF">Csa_5G645140</name>
</gene>
<sequence length="143" mass="16030">MGNCWTKLFNSGQEDYAEVQNVDSKNVHLITSMEKWEAKLLEATEDGKIVIANFSAHWCRPCKSMTPAYCELADKYTSMVFLAIDVDELAELSTSWDIKATPTFVFFKDGRQVDKLVGADKSDLQQKIAAMDESGVAQKNYSS</sequence>
<keyword evidence="1" id="KW-0813">Transport</keyword>
<dbReference type="InterPro" id="IPR036249">
    <property type="entry name" value="Thioredoxin-like_sf"/>
</dbReference>
<organism evidence="5 6">
    <name type="scientific">Cucumis sativus</name>
    <name type="common">Cucumber</name>
    <dbReference type="NCBI Taxonomy" id="3659"/>
    <lineage>
        <taxon>Eukaryota</taxon>
        <taxon>Viridiplantae</taxon>
        <taxon>Streptophyta</taxon>
        <taxon>Embryophyta</taxon>
        <taxon>Tracheophyta</taxon>
        <taxon>Spermatophyta</taxon>
        <taxon>Magnoliopsida</taxon>
        <taxon>eudicotyledons</taxon>
        <taxon>Gunneridae</taxon>
        <taxon>Pentapetalae</taxon>
        <taxon>rosids</taxon>
        <taxon>fabids</taxon>
        <taxon>Cucurbitales</taxon>
        <taxon>Cucurbitaceae</taxon>
        <taxon>Benincaseae</taxon>
        <taxon>Cucumis</taxon>
    </lineage>
</organism>
<dbReference type="PRINTS" id="PR00421">
    <property type="entry name" value="THIOREDOXIN"/>
</dbReference>
<dbReference type="CDD" id="cd02947">
    <property type="entry name" value="TRX_family"/>
    <property type="match status" value="1"/>
</dbReference>
<dbReference type="STRING" id="3659.A0A0A0KUM3"/>
<dbReference type="AlphaFoldDB" id="A0A0A0KUM3"/>
<feature type="domain" description="Thioredoxin" evidence="4">
    <location>
        <begin position="8"/>
        <end position="133"/>
    </location>
</feature>
<keyword evidence="1" id="KW-0249">Electron transport</keyword>
<reference evidence="5 6" key="4">
    <citation type="journal article" date="2011" name="BMC Genomics">
        <title>RNA-Seq improves annotation of protein-coding genes in the cucumber genome.</title>
        <authorList>
            <person name="Li Z."/>
            <person name="Zhang Z."/>
            <person name="Yan P."/>
            <person name="Huang S."/>
            <person name="Fei Z."/>
            <person name="Lin K."/>
        </authorList>
    </citation>
    <scope>NUCLEOTIDE SEQUENCE [LARGE SCALE GENOMIC DNA]</scope>
    <source>
        <strain evidence="6">cv. 9930</strain>
    </source>
</reference>
<keyword evidence="6" id="KW-1185">Reference proteome</keyword>
<proteinExistence type="predicted"/>
<keyword evidence="2" id="KW-1015">Disulfide bond</keyword>
<reference evidence="5 6" key="1">
    <citation type="journal article" date="2009" name="Nat. Genet.">
        <title>The genome of the cucumber, Cucumis sativus L.</title>
        <authorList>
            <person name="Huang S."/>
            <person name="Li R."/>
            <person name="Zhang Z."/>
            <person name="Li L."/>
            <person name="Gu X."/>
            <person name="Fan W."/>
            <person name="Lucas W.J."/>
            <person name="Wang X."/>
            <person name="Xie B."/>
            <person name="Ni P."/>
            <person name="Ren Y."/>
            <person name="Zhu H."/>
            <person name="Li J."/>
            <person name="Lin K."/>
            <person name="Jin W."/>
            <person name="Fei Z."/>
            <person name="Li G."/>
            <person name="Staub J."/>
            <person name="Kilian A."/>
            <person name="van der Vossen E.A."/>
            <person name="Wu Y."/>
            <person name="Guo J."/>
            <person name="He J."/>
            <person name="Jia Z."/>
            <person name="Ren Y."/>
            <person name="Tian G."/>
            <person name="Lu Y."/>
            <person name="Ruan J."/>
            <person name="Qian W."/>
            <person name="Wang M."/>
            <person name="Huang Q."/>
            <person name="Li B."/>
            <person name="Xuan Z."/>
            <person name="Cao J."/>
            <person name="Asan"/>
            <person name="Wu Z."/>
            <person name="Zhang J."/>
            <person name="Cai Q."/>
            <person name="Bai Y."/>
            <person name="Zhao B."/>
            <person name="Han Y."/>
            <person name="Li Y."/>
            <person name="Li X."/>
            <person name="Wang S."/>
            <person name="Shi Q."/>
            <person name="Liu S."/>
            <person name="Cho W.K."/>
            <person name="Kim J.Y."/>
            <person name="Xu Y."/>
            <person name="Heller-Uszynska K."/>
            <person name="Miao H."/>
            <person name="Cheng Z."/>
            <person name="Zhang S."/>
            <person name="Wu J."/>
            <person name="Yang Y."/>
            <person name="Kang H."/>
            <person name="Li M."/>
            <person name="Liang H."/>
            <person name="Ren X."/>
            <person name="Shi Z."/>
            <person name="Wen M."/>
            <person name="Jian M."/>
            <person name="Yang H."/>
            <person name="Zhang G."/>
            <person name="Yang Z."/>
            <person name="Chen R."/>
            <person name="Liu S."/>
            <person name="Li J."/>
            <person name="Ma L."/>
            <person name="Liu H."/>
            <person name="Zhou Y."/>
            <person name="Zhao J."/>
            <person name="Fang X."/>
            <person name="Li G."/>
            <person name="Fang L."/>
            <person name="Li Y."/>
            <person name="Liu D."/>
            <person name="Zheng H."/>
            <person name="Zhang Y."/>
            <person name="Qin N."/>
            <person name="Li Z."/>
            <person name="Yang G."/>
            <person name="Yang S."/>
            <person name="Bolund L."/>
            <person name="Kristiansen K."/>
            <person name="Zheng H."/>
            <person name="Li S."/>
            <person name="Zhang X."/>
            <person name="Yang H."/>
            <person name="Wang J."/>
            <person name="Sun R."/>
            <person name="Zhang B."/>
            <person name="Jiang S."/>
            <person name="Wang J."/>
            <person name="Du Y."/>
            <person name="Li S."/>
        </authorList>
    </citation>
    <scope>NUCLEOTIDE SEQUENCE [LARGE SCALE GENOMIC DNA]</scope>
    <source>
        <strain evidence="6">cv. 9930</strain>
    </source>
</reference>
<dbReference type="KEGG" id="csv:101216956"/>
<dbReference type="Proteomes" id="UP000029981">
    <property type="component" value="Chromosome 5"/>
</dbReference>
<name>A0A0A0KUM3_CUCSA</name>
<dbReference type="Pfam" id="PF00085">
    <property type="entry name" value="Thioredoxin"/>
    <property type="match status" value="1"/>
</dbReference>
<protein>
    <recommendedName>
        <fullName evidence="4">Thioredoxin domain-containing protein</fullName>
    </recommendedName>
</protein>
<accession>A0A0A0KUM3</accession>
<dbReference type="Gene3D" id="3.40.30.10">
    <property type="entry name" value="Glutaredoxin"/>
    <property type="match status" value="1"/>
</dbReference>